<protein>
    <submittedName>
        <fullName evidence="1">Uncharacterized protein</fullName>
    </submittedName>
</protein>
<name>A0ACB0YAU2_MELEN</name>
<proteinExistence type="predicted"/>
<organism evidence="1 2">
    <name type="scientific">Meloidogyne enterolobii</name>
    <name type="common">Root-knot nematode worm</name>
    <name type="synonym">Meloidogyne mayaguensis</name>
    <dbReference type="NCBI Taxonomy" id="390850"/>
    <lineage>
        <taxon>Eukaryota</taxon>
        <taxon>Metazoa</taxon>
        <taxon>Ecdysozoa</taxon>
        <taxon>Nematoda</taxon>
        <taxon>Chromadorea</taxon>
        <taxon>Rhabditida</taxon>
        <taxon>Tylenchina</taxon>
        <taxon>Tylenchomorpha</taxon>
        <taxon>Tylenchoidea</taxon>
        <taxon>Meloidogynidae</taxon>
        <taxon>Meloidogyninae</taxon>
        <taxon>Meloidogyne</taxon>
    </lineage>
</organism>
<comment type="caution">
    <text evidence="1">The sequence shown here is derived from an EMBL/GenBank/DDBJ whole genome shotgun (WGS) entry which is preliminary data.</text>
</comment>
<gene>
    <name evidence="1" type="ORF">MENTE1834_LOCUS9545</name>
</gene>
<reference evidence="1" key="1">
    <citation type="submission" date="2023-11" db="EMBL/GenBank/DDBJ databases">
        <authorList>
            <person name="Poullet M."/>
        </authorList>
    </citation>
    <scope>NUCLEOTIDE SEQUENCE</scope>
    <source>
        <strain evidence="1">E1834</strain>
    </source>
</reference>
<dbReference type="EMBL" id="CAVMJV010000008">
    <property type="protein sequence ID" value="CAK5038153.1"/>
    <property type="molecule type" value="Genomic_DNA"/>
</dbReference>
<sequence>MRSTKELSQWLEACGLNQTPWASDPADWATLLNLLTRLLHSTLELRINAEEEKKRKEAIKNNENQEDEDINEREESESTSRPEEGEEDHQKLLRSPSTVYPGTQLPFQEVSDFVMLRAG</sequence>
<dbReference type="Proteomes" id="UP001497535">
    <property type="component" value="Unassembled WGS sequence"/>
</dbReference>
<keyword evidence="2" id="KW-1185">Reference proteome</keyword>
<evidence type="ECO:0000313" key="2">
    <source>
        <dbReference type="Proteomes" id="UP001497535"/>
    </source>
</evidence>
<accession>A0ACB0YAU2</accession>
<evidence type="ECO:0000313" key="1">
    <source>
        <dbReference type="EMBL" id="CAK5038153.1"/>
    </source>
</evidence>